<accession>A0A8S5UQQ1</accession>
<evidence type="ECO:0000313" key="1">
    <source>
        <dbReference type="EMBL" id="DAF96824.1"/>
    </source>
</evidence>
<protein>
    <submittedName>
        <fullName evidence="1">Uncharacterized protein</fullName>
    </submittedName>
</protein>
<dbReference type="EMBL" id="BK016121">
    <property type="protein sequence ID" value="DAF96824.1"/>
    <property type="molecule type" value="Genomic_DNA"/>
</dbReference>
<reference evidence="1" key="1">
    <citation type="journal article" date="2021" name="Proc. Natl. Acad. Sci. U.S.A.">
        <title>A Catalog of Tens of Thousands of Viruses from Human Metagenomes Reveals Hidden Associations with Chronic Diseases.</title>
        <authorList>
            <person name="Tisza M.J."/>
            <person name="Buck C.B."/>
        </authorList>
    </citation>
    <scope>NUCLEOTIDE SEQUENCE</scope>
    <source>
        <strain evidence="1">CtQyH19</strain>
    </source>
</reference>
<sequence>MSNLVNSFFSSSSYYYLDEQVYLGNYREVNFSGPICNFALNYKKNPNSYIPVNLCRIISGMLDSGSKPNNIIYGNIYHTEYSSRSAGFVYRTFLNSILSYTTLRYFKYKVSNTNIIKLFGGKFEIFTEDGKILLSLGIPLKYTGDFASKIYADLADKRKYFDDVKGDVKLFLNYDLISLPMYKNLFKKIQEIIFPVFMAENIEIVFVRDINGLYYDSIQNQAGKSIKSLTDRKNFMEKGLFKLLTKTDE</sequence>
<organism evidence="1">
    <name type="scientific">Podoviridae sp. ctQyH19</name>
    <dbReference type="NCBI Taxonomy" id="2825249"/>
    <lineage>
        <taxon>Viruses</taxon>
        <taxon>Duplodnaviria</taxon>
        <taxon>Heunggongvirae</taxon>
        <taxon>Uroviricota</taxon>
        <taxon>Caudoviricetes</taxon>
    </lineage>
</organism>
<proteinExistence type="predicted"/>
<name>A0A8S5UQQ1_9CAUD</name>